<dbReference type="RefSeq" id="WP_346757110.1">
    <property type="nucleotide sequence ID" value="NZ_JAUJEB010000001.1"/>
</dbReference>
<dbReference type="EMBL" id="JAUJEB010000001">
    <property type="protein sequence ID" value="MDN5211782.1"/>
    <property type="molecule type" value="Genomic_DNA"/>
</dbReference>
<dbReference type="Pfam" id="PF14322">
    <property type="entry name" value="SusD-like_3"/>
    <property type="match status" value="1"/>
</dbReference>
<accession>A0ABT8L217</accession>
<dbReference type="Gene3D" id="1.25.40.390">
    <property type="match status" value="1"/>
</dbReference>
<evidence type="ECO:0000256" key="1">
    <source>
        <dbReference type="ARBA" id="ARBA00004442"/>
    </source>
</evidence>
<feature type="domain" description="SusD-like N-terminal" evidence="7">
    <location>
        <begin position="68"/>
        <end position="211"/>
    </location>
</feature>
<sequence length="490" mass="55868">MKKFKNILIAIAAGTIILNSCATLDEDPVDFVDPQGFYQTEAQINAAMASAWGFMAGYWQDYSWNLYAWTRHADDLTIGGSLQLENLQQSLDRLWADYYRGINSMNNVLRALDNVNLTQADKDSFEGQVRFLRGFQYYSLTRFWGGVPLATEDLTTEELQTLERAPRDEVLALVVSDLEKAAPLLPASWPEGSGARPTEMTAKGLLATIYLNWATLTNSNERYTKARDLAREVINSGQHQLIQNVEEVFLKENKHASEFLFSVQRTGQFPSVSTDPQIWMPGEYLDGWGSFNVDTLLQNKYPDQPRRYAYLLVGTPEEDGTFTEFSDGRWYNRKYVPPYIPMEEYSTLTSSANTPLLRYPEILLTYAEADNALSGPQQEAIDALNQVRDRANGYVPNAEAPLLTLGSITKEEFEEEILNERFFELCFEHVRIYDILRHRMLPEANPNNPDFDEGDYLYPIPLTEIEETEGRIKQNPGNYDDLGFGFFPSN</sequence>
<dbReference type="Proteomes" id="UP001172083">
    <property type="component" value="Unassembled WGS sequence"/>
</dbReference>
<comment type="similarity">
    <text evidence="2">Belongs to the SusD family.</text>
</comment>
<dbReference type="SUPFAM" id="SSF48452">
    <property type="entry name" value="TPR-like"/>
    <property type="match status" value="1"/>
</dbReference>
<proteinExistence type="inferred from homology"/>
<dbReference type="InterPro" id="IPR012944">
    <property type="entry name" value="SusD_RagB_dom"/>
</dbReference>
<gene>
    <name evidence="8" type="ORF">QQ020_06960</name>
</gene>
<dbReference type="InterPro" id="IPR033985">
    <property type="entry name" value="SusD-like_N"/>
</dbReference>
<evidence type="ECO:0000256" key="4">
    <source>
        <dbReference type="ARBA" id="ARBA00023136"/>
    </source>
</evidence>
<keyword evidence="9" id="KW-1185">Reference proteome</keyword>
<evidence type="ECO:0000259" key="6">
    <source>
        <dbReference type="Pfam" id="PF07980"/>
    </source>
</evidence>
<dbReference type="Pfam" id="PF07980">
    <property type="entry name" value="SusD_RagB"/>
    <property type="match status" value="1"/>
</dbReference>
<comment type="caution">
    <text evidence="8">The sequence shown here is derived from an EMBL/GenBank/DDBJ whole genome shotgun (WGS) entry which is preliminary data.</text>
</comment>
<reference evidence="8" key="1">
    <citation type="submission" date="2023-06" db="EMBL/GenBank/DDBJ databases">
        <title>Genomic of Agaribacillus aureum.</title>
        <authorList>
            <person name="Wang G."/>
        </authorList>
    </citation>
    <scope>NUCLEOTIDE SEQUENCE</scope>
    <source>
        <strain evidence="8">BMA12</strain>
    </source>
</reference>
<feature type="domain" description="RagB/SusD" evidence="6">
    <location>
        <begin position="292"/>
        <end position="438"/>
    </location>
</feature>
<name>A0ABT8L217_9BACT</name>
<keyword evidence="5" id="KW-0998">Cell outer membrane</keyword>
<evidence type="ECO:0000313" key="9">
    <source>
        <dbReference type="Proteomes" id="UP001172083"/>
    </source>
</evidence>
<keyword evidence="3" id="KW-0732">Signal</keyword>
<evidence type="ECO:0000259" key="7">
    <source>
        <dbReference type="Pfam" id="PF14322"/>
    </source>
</evidence>
<evidence type="ECO:0000256" key="5">
    <source>
        <dbReference type="ARBA" id="ARBA00023237"/>
    </source>
</evidence>
<evidence type="ECO:0000256" key="3">
    <source>
        <dbReference type="ARBA" id="ARBA00022729"/>
    </source>
</evidence>
<dbReference type="InterPro" id="IPR011990">
    <property type="entry name" value="TPR-like_helical_dom_sf"/>
</dbReference>
<protein>
    <submittedName>
        <fullName evidence="8">RagB/SusD family nutrient uptake outer membrane protein</fullName>
    </submittedName>
</protein>
<comment type="subcellular location">
    <subcellularLocation>
        <location evidence="1">Cell outer membrane</location>
    </subcellularLocation>
</comment>
<keyword evidence="4" id="KW-0472">Membrane</keyword>
<evidence type="ECO:0000256" key="2">
    <source>
        <dbReference type="ARBA" id="ARBA00006275"/>
    </source>
</evidence>
<dbReference type="CDD" id="cd08977">
    <property type="entry name" value="SusD"/>
    <property type="match status" value="1"/>
</dbReference>
<organism evidence="8 9">
    <name type="scientific">Agaribacillus aureus</name>
    <dbReference type="NCBI Taxonomy" id="3051825"/>
    <lineage>
        <taxon>Bacteria</taxon>
        <taxon>Pseudomonadati</taxon>
        <taxon>Bacteroidota</taxon>
        <taxon>Cytophagia</taxon>
        <taxon>Cytophagales</taxon>
        <taxon>Splendidivirgaceae</taxon>
        <taxon>Agaribacillus</taxon>
    </lineage>
</organism>
<evidence type="ECO:0000313" key="8">
    <source>
        <dbReference type="EMBL" id="MDN5211782.1"/>
    </source>
</evidence>